<dbReference type="PRINTS" id="PR00326">
    <property type="entry name" value="GTP1OBG"/>
</dbReference>
<evidence type="ECO:0000256" key="1">
    <source>
        <dbReference type="ARBA" id="ARBA00022723"/>
    </source>
</evidence>
<evidence type="ECO:0000259" key="6">
    <source>
        <dbReference type="PROSITE" id="PS51705"/>
    </source>
</evidence>
<feature type="compositionally biased region" description="Polar residues" evidence="5">
    <location>
        <begin position="97"/>
        <end position="109"/>
    </location>
</feature>
<keyword evidence="4" id="KW-0342">GTP-binding</keyword>
<evidence type="ECO:0000313" key="7">
    <source>
        <dbReference type="EMBL" id="TXG52170.1"/>
    </source>
</evidence>
<comment type="caution">
    <text evidence="7">The sequence shown here is derived from an EMBL/GenBank/DDBJ whole genome shotgun (WGS) entry which is preliminary data.</text>
</comment>
<dbReference type="Pfam" id="PF19275">
    <property type="entry name" value="HflX_C"/>
    <property type="match status" value="1"/>
</dbReference>
<dbReference type="PROSITE" id="PS51705">
    <property type="entry name" value="G_HFLX"/>
    <property type="match status" value="1"/>
</dbReference>
<dbReference type="GO" id="GO:0046872">
    <property type="term" value="F:metal ion binding"/>
    <property type="evidence" value="ECO:0007669"/>
    <property type="project" value="UniProtKB-KW"/>
</dbReference>
<dbReference type="GO" id="GO:0005525">
    <property type="term" value="F:GTP binding"/>
    <property type="evidence" value="ECO:0007669"/>
    <property type="project" value="UniProtKB-KW"/>
</dbReference>
<evidence type="ECO:0000256" key="5">
    <source>
        <dbReference type="SAM" id="MobiDB-lite"/>
    </source>
</evidence>
<accession>A0A5C7H5G1</accession>
<dbReference type="InterPro" id="IPR006073">
    <property type="entry name" value="GTP-bd"/>
</dbReference>
<dbReference type="Proteomes" id="UP000323000">
    <property type="component" value="Chromosome 10"/>
</dbReference>
<evidence type="ECO:0000256" key="3">
    <source>
        <dbReference type="ARBA" id="ARBA00022842"/>
    </source>
</evidence>
<evidence type="ECO:0000256" key="2">
    <source>
        <dbReference type="ARBA" id="ARBA00022741"/>
    </source>
</evidence>
<dbReference type="GO" id="GO:0043022">
    <property type="term" value="F:ribosome binding"/>
    <property type="evidence" value="ECO:0007669"/>
    <property type="project" value="TreeGrafter"/>
</dbReference>
<organism evidence="7 8">
    <name type="scientific">Acer yangbiense</name>
    <dbReference type="NCBI Taxonomy" id="1000413"/>
    <lineage>
        <taxon>Eukaryota</taxon>
        <taxon>Viridiplantae</taxon>
        <taxon>Streptophyta</taxon>
        <taxon>Embryophyta</taxon>
        <taxon>Tracheophyta</taxon>
        <taxon>Spermatophyta</taxon>
        <taxon>Magnoliopsida</taxon>
        <taxon>eudicotyledons</taxon>
        <taxon>Gunneridae</taxon>
        <taxon>Pentapetalae</taxon>
        <taxon>rosids</taxon>
        <taxon>malvids</taxon>
        <taxon>Sapindales</taxon>
        <taxon>Sapindaceae</taxon>
        <taxon>Hippocastanoideae</taxon>
        <taxon>Acereae</taxon>
        <taxon>Acer</taxon>
    </lineage>
</organism>
<feature type="region of interest" description="Disordered" evidence="5">
    <location>
        <begin position="92"/>
        <end position="119"/>
    </location>
</feature>
<evidence type="ECO:0000256" key="4">
    <source>
        <dbReference type="ARBA" id="ARBA00023134"/>
    </source>
</evidence>
<dbReference type="PANTHER" id="PTHR10229:SF0">
    <property type="entry name" value="GTP-BINDING PROTEIN 6-RELATED"/>
    <property type="match status" value="1"/>
</dbReference>
<dbReference type="Pfam" id="PF13167">
    <property type="entry name" value="GTP-bdg_N"/>
    <property type="match status" value="1"/>
</dbReference>
<protein>
    <recommendedName>
        <fullName evidence="6">Hflx-type G domain-containing protein</fullName>
    </recommendedName>
</protein>
<evidence type="ECO:0000313" key="8">
    <source>
        <dbReference type="Proteomes" id="UP000323000"/>
    </source>
</evidence>
<dbReference type="OrthoDB" id="10268034at2759"/>
<sequence>MSLCFCSLTRPLFPQIHESNVQWIPIPNRSIFPLNLNTHISTSTTTSSRFVSRVLQQGLEVVSPNTDDASLPSPVIETKEEKEEVEVHGALNGVAGAQQSGGKTQSSSNRVKKKRDDEDSFDNRFKLRNGKEVFEEKAYIVGVERKGDTEDLFDIEESLKELAQLADTAGVLVVGSTYQKLNSPNPRTYIGSGKVSEIKTAIQALGVETVIFDDELSPGQLRNLEKAFGGDVRVCDRTALILDIFNQRAATHEAALQANFYYVQVALAQMEYQLPRLTKMWAHLERQAGGQVKGMGEKQIEVDKRILRTQIGVLKKELESVRKHRKQYRNRRVSVPVPVVSLVGYTNAGKSTLLNQLTGANVLAEDRLFATLDPTTRRVQMKNGNEFLLTDTVGFIQKLPTTLVAAFRATLEEIAESSVLVHVVDISHPLAEQQIDAVERVLSELDVASIPKLTVWNKVDRVSDPQKIKLEAEKREDVVCVSALSGDGLDEFCSAVQKKLKDSMVWVEALVPFDKGELLSTIHQVGMVEKTEYTENGTLVKAHVPLRFARLLTPMRQMCIS</sequence>
<dbReference type="FunFam" id="3.40.50.11060:FF:000006">
    <property type="entry name" value="Predicted protein"/>
    <property type="match status" value="1"/>
</dbReference>
<dbReference type="InterPro" id="IPR025121">
    <property type="entry name" value="GTPase_HflX_N"/>
</dbReference>
<dbReference type="CDD" id="cd01878">
    <property type="entry name" value="HflX"/>
    <property type="match status" value="1"/>
</dbReference>
<keyword evidence="2" id="KW-0547">Nucleotide-binding</keyword>
<dbReference type="EMBL" id="VAHF01000010">
    <property type="protein sequence ID" value="TXG52170.1"/>
    <property type="molecule type" value="Genomic_DNA"/>
</dbReference>
<feature type="domain" description="Hflx-type G" evidence="6">
    <location>
        <begin position="338"/>
        <end position="504"/>
    </location>
</feature>
<dbReference type="Pfam" id="PF01926">
    <property type="entry name" value="MMR_HSR1"/>
    <property type="match status" value="1"/>
</dbReference>
<dbReference type="InterPro" id="IPR042108">
    <property type="entry name" value="GTPase_HflX_N_sf"/>
</dbReference>
<reference evidence="8" key="1">
    <citation type="journal article" date="2019" name="Gigascience">
        <title>De novo genome assembly of the endangered Acer yangbiense, a plant species with extremely small populations endemic to Yunnan Province, China.</title>
        <authorList>
            <person name="Yang J."/>
            <person name="Wariss H.M."/>
            <person name="Tao L."/>
            <person name="Zhang R."/>
            <person name="Yun Q."/>
            <person name="Hollingsworth P."/>
            <person name="Dao Z."/>
            <person name="Luo G."/>
            <person name="Guo H."/>
            <person name="Ma Y."/>
            <person name="Sun W."/>
        </authorList>
    </citation>
    <scope>NUCLEOTIDE SEQUENCE [LARGE SCALE GENOMIC DNA]</scope>
    <source>
        <strain evidence="8">cv. Malutang</strain>
    </source>
</reference>
<keyword evidence="3" id="KW-0460">Magnesium</keyword>
<dbReference type="AlphaFoldDB" id="A0A5C7H5G1"/>
<dbReference type="Gene3D" id="6.10.250.2860">
    <property type="match status" value="1"/>
</dbReference>
<dbReference type="InterPro" id="IPR032305">
    <property type="entry name" value="GTP-bd_M"/>
</dbReference>
<dbReference type="Gene3D" id="3.40.50.300">
    <property type="entry name" value="P-loop containing nucleotide triphosphate hydrolases"/>
    <property type="match status" value="1"/>
</dbReference>
<dbReference type="NCBIfam" id="TIGR03156">
    <property type="entry name" value="GTP_HflX"/>
    <property type="match status" value="1"/>
</dbReference>
<dbReference type="InterPro" id="IPR045498">
    <property type="entry name" value="HflX_C"/>
</dbReference>
<dbReference type="SUPFAM" id="SSF52540">
    <property type="entry name" value="P-loop containing nucleoside triphosphate hydrolases"/>
    <property type="match status" value="1"/>
</dbReference>
<dbReference type="Pfam" id="PF16360">
    <property type="entry name" value="GTP-bdg_M"/>
    <property type="match status" value="1"/>
</dbReference>
<keyword evidence="8" id="KW-1185">Reference proteome</keyword>
<dbReference type="InterPro" id="IPR027417">
    <property type="entry name" value="P-loop_NTPase"/>
</dbReference>
<proteinExistence type="inferred from homology"/>
<keyword evidence="1" id="KW-0479">Metal-binding</keyword>
<dbReference type="FunFam" id="3.40.50.300:FF:000173">
    <property type="entry name" value="GTPase HflX"/>
    <property type="match status" value="1"/>
</dbReference>
<dbReference type="InterPro" id="IPR030394">
    <property type="entry name" value="G_HFLX_dom"/>
</dbReference>
<dbReference type="HAMAP" id="MF_00900">
    <property type="entry name" value="GTPase_HflX"/>
    <property type="match status" value="1"/>
</dbReference>
<gene>
    <name evidence="7" type="ORF">EZV62_021339</name>
</gene>
<dbReference type="Gene3D" id="3.40.50.11060">
    <property type="entry name" value="GTPase HflX, N-terminal domain"/>
    <property type="match status" value="1"/>
</dbReference>
<dbReference type="GO" id="GO:0005737">
    <property type="term" value="C:cytoplasm"/>
    <property type="evidence" value="ECO:0007669"/>
    <property type="project" value="TreeGrafter"/>
</dbReference>
<dbReference type="PANTHER" id="PTHR10229">
    <property type="entry name" value="GTP-BINDING PROTEIN HFLX"/>
    <property type="match status" value="1"/>
</dbReference>
<name>A0A5C7H5G1_9ROSI</name>
<dbReference type="InterPro" id="IPR016496">
    <property type="entry name" value="GTPase_HflX"/>
</dbReference>